<organism evidence="2 3">
    <name type="scientific">Gordonia rhizosphera NBRC 16068</name>
    <dbReference type="NCBI Taxonomy" id="1108045"/>
    <lineage>
        <taxon>Bacteria</taxon>
        <taxon>Bacillati</taxon>
        <taxon>Actinomycetota</taxon>
        <taxon>Actinomycetes</taxon>
        <taxon>Mycobacteriales</taxon>
        <taxon>Gordoniaceae</taxon>
        <taxon>Gordonia</taxon>
    </lineage>
</organism>
<dbReference type="Pfam" id="PF20020">
    <property type="entry name" value="DUF6431"/>
    <property type="match status" value="1"/>
</dbReference>
<protein>
    <recommendedName>
        <fullName evidence="1">DUF6431 domain-containing protein</fullName>
    </recommendedName>
</protein>
<dbReference type="EMBL" id="BAHC01000006">
    <property type="protein sequence ID" value="GAB88137.1"/>
    <property type="molecule type" value="Genomic_DNA"/>
</dbReference>
<evidence type="ECO:0000313" key="2">
    <source>
        <dbReference type="EMBL" id="GAB88137.1"/>
    </source>
</evidence>
<keyword evidence="3" id="KW-1185">Reference proteome</keyword>
<dbReference type="InterPro" id="IPR045536">
    <property type="entry name" value="DUF6431"/>
</dbReference>
<evidence type="ECO:0000313" key="3">
    <source>
        <dbReference type="Proteomes" id="UP000008363"/>
    </source>
</evidence>
<proteinExistence type="predicted"/>
<comment type="caution">
    <text evidence="2">The sequence shown here is derived from an EMBL/GenBank/DDBJ whole genome shotgun (WGS) entry which is preliminary data.</text>
</comment>
<dbReference type="Proteomes" id="UP000008363">
    <property type="component" value="Unassembled WGS sequence"/>
</dbReference>
<feature type="domain" description="DUF6431" evidence="1">
    <location>
        <begin position="21"/>
        <end position="112"/>
    </location>
</feature>
<dbReference type="RefSeq" id="WP_006329164.1">
    <property type="nucleotide sequence ID" value="NZ_BAHC01000006.1"/>
</dbReference>
<name>K6W7E1_9ACTN</name>
<dbReference type="eggNOG" id="COG3677">
    <property type="taxonomic scope" value="Bacteria"/>
</dbReference>
<reference evidence="2 3" key="1">
    <citation type="submission" date="2012-08" db="EMBL/GenBank/DDBJ databases">
        <title>Whole genome shotgun sequence of Gordonia rhizosphera NBRC 16068.</title>
        <authorList>
            <person name="Takarada H."/>
            <person name="Isaki S."/>
            <person name="Hosoyama A."/>
            <person name="Tsuchikane K."/>
            <person name="Katsumata H."/>
            <person name="Baba S."/>
            <person name="Ohji S."/>
            <person name="Yamazaki S."/>
            <person name="Fujita N."/>
        </authorList>
    </citation>
    <scope>NUCLEOTIDE SEQUENCE [LARGE SCALE GENOMIC DNA]</scope>
    <source>
        <strain evidence="2 3">NBRC 16068</strain>
    </source>
</reference>
<accession>K6W7E1</accession>
<gene>
    <name evidence="2" type="ORF">GORHZ_006_00060</name>
</gene>
<sequence length="191" mass="21285">MIVARTGELAEELLAAGELRCPLCRDGQLSSWGYGRRRTVRDHDDATITVRPRRTRCRSCSATHIVMPAALQPRHADTTAVIGTALLHRANGLGHRSISATMGRPLSTVRRWLRRLPPAHMDRLARAGTEQLLALDPDTFTTLRYQGNMLHHALSLLAAAAYWDHHRYGLDEAPWTLIGMYTRGRLLAPPG</sequence>
<dbReference type="OrthoDB" id="3694837at2"/>
<dbReference type="AlphaFoldDB" id="K6W7E1"/>
<evidence type="ECO:0000259" key="1">
    <source>
        <dbReference type="Pfam" id="PF20020"/>
    </source>
</evidence>